<dbReference type="GO" id="GO:0005509">
    <property type="term" value="F:calcium ion binding"/>
    <property type="evidence" value="ECO:0007669"/>
    <property type="project" value="InterPro"/>
</dbReference>
<dbReference type="AlphaFoldDB" id="A0A267FLT0"/>
<dbReference type="EMBL" id="NIVC01000975">
    <property type="protein sequence ID" value="PAA74164.1"/>
    <property type="molecule type" value="Genomic_DNA"/>
</dbReference>
<evidence type="ECO:0000313" key="6">
    <source>
        <dbReference type="EMBL" id="PAA79198.1"/>
    </source>
</evidence>
<proteinExistence type="predicted"/>
<dbReference type="OrthoDB" id="26525at2759"/>
<dbReference type="Gene3D" id="1.10.238.10">
    <property type="entry name" value="EF-hand"/>
    <property type="match status" value="2"/>
</dbReference>
<keyword evidence="7" id="KW-1185">Reference proteome</keyword>
<dbReference type="InterPro" id="IPR018247">
    <property type="entry name" value="EF_Hand_1_Ca_BS"/>
</dbReference>
<keyword evidence="1" id="KW-0677">Repeat</keyword>
<dbReference type="EMBL" id="NIVC01000647">
    <property type="protein sequence ID" value="PAA79198.1"/>
    <property type="molecule type" value="Genomic_DNA"/>
</dbReference>
<protein>
    <recommendedName>
        <fullName evidence="4">EF-hand domain-containing protein</fullName>
    </recommendedName>
</protein>
<dbReference type="SUPFAM" id="SSF47473">
    <property type="entry name" value="EF-hand"/>
    <property type="match status" value="1"/>
</dbReference>
<dbReference type="InterPro" id="IPR011992">
    <property type="entry name" value="EF-hand-dom_pair"/>
</dbReference>
<dbReference type="FunFam" id="1.10.238.10:FF:000001">
    <property type="entry name" value="Calmodulin 1"/>
    <property type="match status" value="1"/>
</dbReference>
<comment type="caution">
    <text evidence="5">The sequence shown here is derived from an EMBL/GenBank/DDBJ whole genome shotgun (WGS) entry which is preliminary data.</text>
</comment>
<dbReference type="STRING" id="282301.A0A267FLT0"/>
<accession>A0A267FLT0</accession>
<dbReference type="PANTHER" id="PTHR23048">
    <property type="entry name" value="MYOSIN LIGHT CHAIN 1, 3"/>
    <property type="match status" value="1"/>
</dbReference>
<reference evidence="5 7" key="1">
    <citation type="submission" date="2017-06" db="EMBL/GenBank/DDBJ databases">
        <title>A platform for efficient transgenesis in Macrostomum lignano, a flatworm model organism for stem cell research.</title>
        <authorList>
            <person name="Berezikov E."/>
        </authorList>
    </citation>
    <scope>NUCLEOTIDE SEQUENCE [LARGE SCALE GENOMIC DNA]</scope>
    <source>
        <strain evidence="5">DV1</strain>
        <tissue evidence="5">Whole organism</tissue>
    </source>
</reference>
<organism evidence="5 7">
    <name type="scientific">Macrostomum lignano</name>
    <dbReference type="NCBI Taxonomy" id="282301"/>
    <lineage>
        <taxon>Eukaryota</taxon>
        <taxon>Metazoa</taxon>
        <taxon>Spiralia</taxon>
        <taxon>Lophotrochozoa</taxon>
        <taxon>Platyhelminthes</taxon>
        <taxon>Rhabditophora</taxon>
        <taxon>Macrostomorpha</taxon>
        <taxon>Macrostomida</taxon>
        <taxon>Macrostomidae</taxon>
        <taxon>Macrostomum</taxon>
    </lineage>
</organism>
<name>A0A267FLT0_9PLAT</name>
<feature type="domain" description="EF-hand" evidence="4">
    <location>
        <begin position="123"/>
        <end position="158"/>
    </location>
</feature>
<dbReference type="CDD" id="cd00051">
    <property type="entry name" value="EFh"/>
    <property type="match status" value="1"/>
</dbReference>
<evidence type="ECO:0000313" key="5">
    <source>
        <dbReference type="EMBL" id="PAA74164.1"/>
    </source>
</evidence>
<dbReference type="Proteomes" id="UP000215902">
    <property type="component" value="Unassembled WGS sequence"/>
</dbReference>
<sequence>MAEILEEAMLKDLKEAFEENDRTSEGSVTMAGVSTIMRKVGHQLSDSDLRKFLIKLGADPDAKPRIDFNSLCAILVLKMRGADVDDEAEIREAFFVLSRGSNGIHVTHEELKRTMLLLLDEPLTDEDIDEMLRHADHDRDGVVNWDDFRRMMTFEENSDRDMSFVRLLSASSAKSRAASRSTTAATSAAGRQRTGYSKTSS</sequence>
<keyword evidence="2" id="KW-0106">Calcium</keyword>
<evidence type="ECO:0000256" key="2">
    <source>
        <dbReference type="ARBA" id="ARBA00022837"/>
    </source>
</evidence>
<evidence type="ECO:0000313" key="7">
    <source>
        <dbReference type="Proteomes" id="UP000215902"/>
    </source>
</evidence>
<dbReference type="PANTHER" id="PTHR23048:SF0">
    <property type="entry name" value="CALMODULIN LIKE 3"/>
    <property type="match status" value="1"/>
</dbReference>
<feature type="compositionally biased region" description="Low complexity" evidence="3">
    <location>
        <begin position="171"/>
        <end position="194"/>
    </location>
</feature>
<feature type="region of interest" description="Disordered" evidence="3">
    <location>
        <begin position="171"/>
        <end position="201"/>
    </location>
</feature>
<dbReference type="InterPro" id="IPR002048">
    <property type="entry name" value="EF_hand_dom"/>
</dbReference>
<evidence type="ECO:0000256" key="3">
    <source>
        <dbReference type="SAM" id="MobiDB-lite"/>
    </source>
</evidence>
<dbReference type="Pfam" id="PF13833">
    <property type="entry name" value="EF-hand_8"/>
    <property type="match status" value="1"/>
</dbReference>
<evidence type="ECO:0000256" key="1">
    <source>
        <dbReference type="ARBA" id="ARBA00022737"/>
    </source>
</evidence>
<dbReference type="InterPro" id="IPR050230">
    <property type="entry name" value="CALM/Myosin/TropC-like"/>
</dbReference>
<dbReference type="PROSITE" id="PS50222">
    <property type="entry name" value="EF_HAND_2"/>
    <property type="match status" value="1"/>
</dbReference>
<dbReference type="PROSITE" id="PS00018">
    <property type="entry name" value="EF_HAND_1"/>
    <property type="match status" value="1"/>
</dbReference>
<evidence type="ECO:0000259" key="4">
    <source>
        <dbReference type="PROSITE" id="PS50222"/>
    </source>
</evidence>
<dbReference type="GO" id="GO:0016460">
    <property type="term" value="C:myosin II complex"/>
    <property type="evidence" value="ECO:0007669"/>
    <property type="project" value="TreeGrafter"/>
</dbReference>
<gene>
    <name evidence="6" type="ORF">BOX15_Mlig011422g2</name>
    <name evidence="5" type="ORF">BOX15_Mlig011422g3</name>
</gene>